<evidence type="ECO:0000313" key="2">
    <source>
        <dbReference type="Proteomes" id="UP000003604"/>
    </source>
</evidence>
<dbReference type="Proteomes" id="UP000003604">
    <property type="component" value="Unassembled WGS sequence"/>
</dbReference>
<proteinExistence type="predicted"/>
<keyword evidence="2" id="KW-1185">Reference proteome</keyword>
<comment type="caution">
    <text evidence="1">The sequence shown here is derived from an EMBL/GenBank/DDBJ whole genome shotgun (WGS) entry which is preliminary data.</text>
</comment>
<reference evidence="1 2" key="1">
    <citation type="submission" date="2009-10" db="EMBL/GenBank/DDBJ databases">
        <authorList>
            <consortium name="Los Alamos National Laboratory (LANL)"/>
            <consortium name="National Microbial Pathogen Data Resource (NMPDR)"/>
            <person name="Saunders E.H."/>
            <person name="Munk A.C."/>
            <person name="Tapia R."/>
            <person name="Green L."/>
            <person name="Rogers Y."/>
            <person name="Detter J.C."/>
            <person name="Bruce D."/>
            <person name="Brettin T.S."/>
            <person name="Colwell R.R."/>
            <person name="Huq A."/>
            <person name="Grim C.J."/>
            <person name="Hasan N.A."/>
            <person name="Bartels D."/>
            <person name="Vonstein V."/>
        </authorList>
    </citation>
    <scope>NUCLEOTIDE SEQUENCE [LARGE SCALE GENOMIC DNA]</scope>
    <source>
        <strain evidence="1 2">CIP 101886</strain>
    </source>
</reference>
<accession>D0I7F4</accession>
<gene>
    <name evidence="1" type="ORF">VHA_001678</name>
</gene>
<protein>
    <submittedName>
        <fullName evidence="1">Uncharacterized protein</fullName>
    </submittedName>
</protein>
<name>D0I7F4_GRIHO</name>
<organism evidence="1 2">
    <name type="scientific">Grimontia hollisae CIP 101886</name>
    <dbReference type="NCBI Taxonomy" id="675812"/>
    <lineage>
        <taxon>Bacteria</taxon>
        <taxon>Pseudomonadati</taxon>
        <taxon>Pseudomonadota</taxon>
        <taxon>Gammaproteobacteria</taxon>
        <taxon>Vibrionales</taxon>
        <taxon>Vibrionaceae</taxon>
        <taxon>Grimontia</taxon>
    </lineage>
</organism>
<evidence type="ECO:0000313" key="1">
    <source>
        <dbReference type="EMBL" id="EEY72573.1"/>
    </source>
</evidence>
<sequence>MPMGECVNDDLDQVNILLVERDNSNVFAVAKNVGLVIL</sequence>
<dbReference type="EMBL" id="ADAQ01000011">
    <property type="protein sequence ID" value="EEY72573.1"/>
    <property type="molecule type" value="Genomic_DNA"/>
</dbReference>
<dbReference type="AlphaFoldDB" id="D0I7F4"/>